<sequence>MKKNGKVIYLEIEQGKVLPMGNINLKTVTWKKNSDNFSKHFSVNHNTKVHINRYESKEVNYVLTKVRFANVNNELYMEFGLTKLNYTSGILERNTKMFFSKTNAGVISTSDLDIPTASNGKHTIIENGYLRFTASSRSIDAAQSTVPYLDTGDVAISGWTLLNGVGLNYKQSKGFGGFIGLSVNLYNHNNNINDIIAKY</sequence>
<evidence type="ECO:0000313" key="1">
    <source>
        <dbReference type="EnsemblMetazoa" id="MESCA000169-PA"/>
    </source>
</evidence>
<dbReference type="HOGENOM" id="CLU_1416638_0_0_1"/>
<evidence type="ECO:0000313" key="2">
    <source>
        <dbReference type="Proteomes" id="UP000015102"/>
    </source>
</evidence>
<dbReference type="EnsemblMetazoa" id="MESCA000169-RA">
    <property type="protein sequence ID" value="MESCA000169-PA"/>
    <property type="gene ID" value="MESCA000169"/>
</dbReference>
<dbReference type="PANTHER" id="PTHR47890:SF1">
    <property type="entry name" value="LD24308P"/>
    <property type="match status" value="1"/>
</dbReference>
<organism evidence="1 2">
    <name type="scientific">Megaselia scalaris</name>
    <name type="common">Humpbacked fly</name>
    <name type="synonym">Phora scalaris</name>
    <dbReference type="NCBI Taxonomy" id="36166"/>
    <lineage>
        <taxon>Eukaryota</taxon>
        <taxon>Metazoa</taxon>
        <taxon>Ecdysozoa</taxon>
        <taxon>Arthropoda</taxon>
        <taxon>Hexapoda</taxon>
        <taxon>Insecta</taxon>
        <taxon>Pterygota</taxon>
        <taxon>Neoptera</taxon>
        <taxon>Endopterygota</taxon>
        <taxon>Diptera</taxon>
        <taxon>Brachycera</taxon>
        <taxon>Muscomorpha</taxon>
        <taxon>Platypezoidea</taxon>
        <taxon>Phoridae</taxon>
        <taxon>Megaseliini</taxon>
        <taxon>Megaselia</taxon>
    </lineage>
</organism>
<reference evidence="2" key="1">
    <citation type="submission" date="2013-02" db="EMBL/GenBank/DDBJ databases">
        <authorList>
            <person name="Hughes D."/>
        </authorList>
    </citation>
    <scope>NUCLEOTIDE SEQUENCE</scope>
    <source>
        <strain>Durham</strain>
        <strain evidence="2">NC isolate 2 -- Noor lab</strain>
    </source>
</reference>
<keyword evidence="2" id="KW-1185">Reference proteome</keyword>
<dbReference type="PANTHER" id="PTHR47890">
    <property type="entry name" value="LD24308P"/>
    <property type="match status" value="1"/>
</dbReference>
<name>T1GAB5_MEGSC</name>
<protein>
    <submittedName>
        <fullName evidence="1">Uncharacterized protein</fullName>
    </submittedName>
</protein>
<dbReference type="EMBL" id="CAQQ02391346">
    <property type="status" value="NOT_ANNOTATED_CDS"/>
    <property type="molecule type" value="Genomic_DNA"/>
</dbReference>
<dbReference type="STRING" id="36166.T1GAB5"/>
<accession>T1GAB5</accession>
<proteinExistence type="predicted"/>
<reference evidence="1" key="2">
    <citation type="submission" date="2015-06" db="UniProtKB">
        <authorList>
            <consortium name="EnsemblMetazoa"/>
        </authorList>
    </citation>
    <scope>IDENTIFICATION</scope>
</reference>
<dbReference type="Proteomes" id="UP000015102">
    <property type="component" value="Unassembled WGS sequence"/>
</dbReference>
<dbReference type="AlphaFoldDB" id="T1GAB5"/>